<keyword evidence="3" id="KW-0325">Glycoprotein</keyword>
<dbReference type="VEuPathDB" id="VectorBase:HLOH_063392"/>
<evidence type="ECO:0000313" key="4">
    <source>
        <dbReference type="EMBL" id="KAH9379659.1"/>
    </source>
</evidence>
<dbReference type="PANTHER" id="PTHR10342">
    <property type="entry name" value="ARYLSULFATASE"/>
    <property type="match status" value="1"/>
</dbReference>
<evidence type="ECO:0000256" key="1">
    <source>
        <dbReference type="ARBA" id="ARBA00022723"/>
    </source>
</evidence>
<proteinExistence type="predicted"/>
<evidence type="ECO:0000256" key="2">
    <source>
        <dbReference type="ARBA" id="ARBA00022837"/>
    </source>
</evidence>
<dbReference type="PANTHER" id="PTHR10342:SF273">
    <property type="entry name" value="RE14504P"/>
    <property type="match status" value="1"/>
</dbReference>
<evidence type="ECO:0000256" key="3">
    <source>
        <dbReference type="ARBA" id="ARBA00023180"/>
    </source>
</evidence>
<name>A0A9J6GWU6_HAELO</name>
<dbReference type="OMA" id="EDPCETD"/>
<dbReference type="SUPFAM" id="SSF53649">
    <property type="entry name" value="Alkaline phosphatase-like"/>
    <property type="match status" value="1"/>
</dbReference>
<dbReference type="GO" id="GO:0008484">
    <property type="term" value="F:sulfuric ester hydrolase activity"/>
    <property type="evidence" value="ECO:0007669"/>
    <property type="project" value="InterPro"/>
</dbReference>
<keyword evidence="5" id="KW-1185">Reference proteome</keyword>
<organism evidence="4 5">
    <name type="scientific">Haemaphysalis longicornis</name>
    <name type="common">Bush tick</name>
    <dbReference type="NCBI Taxonomy" id="44386"/>
    <lineage>
        <taxon>Eukaryota</taxon>
        <taxon>Metazoa</taxon>
        <taxon>Ecdysozoa</taxon>
        <taxon>Arthropoda</taxon>
        <taxon>Chelicerata</taxon>
        <taxon>Arachnida</taxon>
        <taxon>Acari</taxon>
        <taxon>Parasitiformes</taxon>
        <taxon>Ixodida</taxon>
        <taxon>Ixodoidea</taxon>
        <taxon>Ixodidae</taxon>
        <taxon>Haemaphysalinae</taxon>
        <taxon>Haemaphysalis</taxon>
    </lineage>
</organism>
<protein>
    <submittedName>
        <fullName evidence="4">Uncharacterized protein</fullName>
    </submittedName>
</protein>
<dbReference type="Gene3D" id="3.30.1120.10">
    <property type="match status" value="1"/>
</dbReference>
<accession>A0A9J6GWU6</accession>
<keyword evidence="1" id="KW-0479">Metal-binding</keyword>
<dbReference type="Proteomes" id="UP000821853">
    <property type="component" value="Chromosome 8"/>
</dbReference>
<gene>
    <name evidence="4" type="ORF">HPB48_022175</name>
</gene>
<dbReference type="GO" id="GO:0046872">
    <property type="term" value="F:metal ion binding"/>
    <property type="evidence" value="ECO:0007669"/>
    <property type="project" value="UniProtKB-KW"/>
</dbReference>
<keyword evidence="2" id="KW-0106">Calcium</keyword>
<comment type="caution">
    <text evidence="4">The sequence shown here is derived from an EMBL/GenBank/DDBJ whole genome shotgun (WGS) entry which is preliminary data.</text>
</comment>
<dbReference type="InterPro" id="IPR017850">
    <property type="entry name" value="Alkaline_phosphatase_core_sf"/>
</dbReference>
<dbReference type="EMBL" id="JABSTR010000010">
    <property type="protein sequence ID" value="KAH9379659.1"/>
    <property type="molecule type" value="Genomic_DNA"/>
</dbReference>
<sequence length="149" mass="16810">MDMWLALSTGGRSPRTEILHNIDNFVGTAALRYEDFKLIVGISGNLWDAHNKIPAGNYPYNDLNRLVHGSKAASVLTRFYTTKCSMNGEGCFFRKNATISCRQSCSTTVDSGHYYHLFDVSQDPCELRNLAQKRPAVSTQIYFMSKLFL</sequence>
<dbReference type="OrthoDB" id="103349at2759"/>
<reference evidence="4 5" key="1">
    <citation type="journal article" date="2020" name="Cell">
        <title>Large-Scale Comparative Analyses of Tick Genomes Elucidate Their Genetic Diversity and Vector Capacities.</title>
        <authorList>
            <consortium name="Tick Genome and Microbiome Consortium (TIGMIC)"/>
            <person name="Jia N."/>
            <person name="Wang J."/>
            <person name="Shi W."/>
            <person name="Du L."/>
            <person name="Sun Y."/>
            <person name="Zhan W."/>
            <person name="Jiang J.F."/>
            <person name="Wang Q."/>
            <person name="Zhang B."/>
            <person name="Ji P."/>
            <person name="Bell-Sakyi L."/>
            <person name="Cui X.M."/>
            <person name="Yuan T.T."/>
            <person name="Jiang B.G."/>
            <person name="Yang W.F."/>
            <person name="Lam T.T."/>
            <person name="Chang Q.C."/>
            <person name="Ding S.J."/>
            <person name="Wang X.J."/>
            <person name="Zhu J.G."/>
            <person name="Ruan X.D."/>
            <person name="Zhao L."/>
            <person name="Wei J.T."/>
            <person name="Ye R.Z."/>
            <person name="Que T.C."/>
            <person name="Du C.H."/>
            <person name="Zhou Y.H."/>
            <person name="Cheng J.X."/>
            <person name="Dai P.F."/>
            <person name="Guo W.B."/>
            <person name="Han X.H."/>
            <person name="Huang E.J."/>
            <person name="Li L.F."/>
            <person name="Wei W."/>
            <person name="Gao Y.C."/>
            <person name="Liu J.Z."/>
            <person name="Shao H.Z."/>
            <person name="Wang X."/>
            <person name="Wang C.C."/>
            <person name="Yang T.C."/>
            <person name="Huo Q.B."/>
            <person name="Li W."/>
            <person name="Chen H.Y."/>
            <person name="Chen S.E."/>
            <person name="Zhou L.G."/>
            <person name="Ni X.B."/>
            <person name="Tian J.H."/>
            <person name="Sheng Y."/>
            <person name="Liu T."/>
            <person name="Pan Y.S."/>
            <person name="Xia L.Y."/>
            <person name="Li J."/>
            <person name="Zhao F."/>
            <person name="Cao W.C."/>
        </authorList>
    </citation>
    <scope>NUCLEOTIDE SEQUENCE [LARGE SCALE GENOMIC DNA]</scope>
    <source>
        <strain evidence="4">HaeL-2018</strain>
    </source>
</reference>
<evidence type="ECO:0000313" key="5">
    <source>
        <dbReference type="Proteomes" id="UP000821853"/>
    </source>
</evidence>
<dbReference type="InterPro" id="IPR047115">
    <property type="entry name" value="ARSB"/>
</dbReference>
<dbReference type="AlphaFoldDB" id="A0A9J6GWU6"/>